<keyword evidence="3" id="KW-1185">Reference proteome</keyword>
<name>A0A328CDR5_9DELT</name>
<dbReference type="Proteomes" id="UP000249169">
    <property type="component" value="Unassembled WGS sequence"/>
</dbReference>
<evidence type="ECO:0008006" key="4">
    <source>
        <dbReference type="Google" id="ProtNLM"/>
    </source>
</evidence>
<reference evidence="2 3" key="1">
    <citation type="submission" date="2018-05" db="EMBL/GenBank/DDBJ databases">
        <title>Lujinxingia marina gen. nov. sp. nov., a new facultative anaerobic member of the class Deltaproteobacteria, and proposal of Lujinxingaceae fam. nov.</title>
        <authorList>
            <person name="Li C.-M."/>
        </authorList>
    </citation>
    <scope>NUCLEOTIDE SEQUENCE [LARGE SCALE GENOMIC DNA]</scope>
    <source>
        <strain evidence="2 3">B210</strain>
    </source>
</reference>
<keyword evidence="1" id="KW-0732">Signal</keyword>
<dbReference type="EMBL" id="QHKO01000001">
    <property type="protein sequence ID" value="RAL24873.1"/>
    <property type="molecule type" value="Genomic_DNA"/>
</dbReference>
<protein>
    <recommendedName>
        <fullName evidence="4">PEGA domain-containing protein</fullName>
    </recommendedName>
</protein>
<proteinExistence type="predicted"/>
<organism evidence="2 3">
    <name type="scientific">Lujinxingia litoralis</name>
    <dbReference type="NCBI Taxonomy" id="2211119"/>
    <lineage>
        <taxon>Bacteria</taxon>
        <taxon>Deltaproteobacteria</taxon>
        <taxon>Bradymonadales</taxon>
        <taxon>Lujinxingiaceae</taxon>
        <taxon>Lujinxingia</taxon>
    </lineage>
</organism>
<comment type="caution">
    <text evidence="2">The sequence shown here is derived from an EMBL/GenBank/DDBJ whole genome shotgun (WGS) entry which is preliminary data.</text>
</comment>
<accession>A0A328CDR5</accession>
<evidence type="ECO:0000256" key="1">
    <source>
        <dbReference type="SAM" id="SignalP"/>
    </source>
</evidence>
<gene>
    <name evidence="2" type="ORF">DL240_01295</name>
</gene>
<feature type="signal peptide" evidence="1">
    <location>
        <begin position="1"/>
        <end position="20"/>
    </location>
</feature>
<sequence>MAGALAMGATVVLGAAPVLAQNAVEAGVHYGDGLRHLAEGRYAEAVVELHRAYGMAGEAGMLAQVIEAYDAMGHCEAASRQLVLYGERHGSGGAPELKRCARSGVVALTCAPRGEAVRVNGAFVVGCGQEIRLPEGRHRLEREGGQALEVEVQADARIRIEPAAGTPLKGGVARLGGPGLFGTDVQRLPAVSPAYTVYQSADGLYQIWVRRAGESGRRLEDVPRVEIVCPDGEDGESDPGCLWLRELRRSSGYTDNPTRLEVVVPRMP</sequence>
<dbReference type="AlphaFoldDB" id="A0A328CDR5"/>
<evidence type="ECO:0000313" key="3">
    <source>
        <dbReference type="Proteomes" id="UP000249169"/>
    </source>
</evidence>
<feature type="chain" id="PRO_5016457387" description="PEGA domain-containing protein" evidence="1">
    <location>
        <begin position="21"/>
        <end position="268"/>
    </location>
</feature>
<evidence type="ECO:0000313" key="2">
    <source>
        <dbReference type="EMBL" id="RAL24873.1"/>
    </source>
</evidence>